<keyword evidence="3" id="KW-0539">Nucleus</keyword>
<name>A0A183IQ60_9BILA</name>
<dbReference type="InterPro" id="IPR007187">
    <property type="entry name" value="Nucleoporin_Nup133/Nup155_C"/>
</dbReference>
<dbReference type="WBParaSite" id="SBAD_0000598501-mRNA-1">
    <property type="protein sequence ID" value="SBAD_0000598501-mRNA-1"/>
    <property type="gene ID" value="SBAD_0000598501"/>
</dbReference>
<dbReference type="PANTHER" id="PTHR10350">
    <property type="entry name" value="NUCLEAR PORE COMPLEX PROTEIN NUP155"/>
    <property type="match status" value="1"/>
</dbReference>
<dbReference type="InterPro" id="IPR004870">
    <property type="entry name" value="Nucleoporin_Nup155"/>
</dbReference>
<reference evidence="7" key="1">
    <citation type="submission" date="2016-06" db="UniProtKB">
        <authorList>
            <consortium name="WormBaseParasite"/>
        </authorList>
    </citation>
    <scope>IDENTIFICATION</scope>
</reference>
<dbReference type="GO" id="GO:0017056">
    <property type="term" value="F:structural constituent of nuclear pore"/>
    <property type="evidence" value="ECO:0007669"/>
    <property type="project" value="InterPro"/>
</dbReference>
<dbReference type="GO" id="GO:0044611">
    <property type="term" value="C:nuclear pore inner ring"/>
    <property type="evidence" value="ECO:0007669"/>
    <property type="project" value="TreeGrafter"/>
</dbReference>
<dbReference type="Pfam" id="PF03177">
    <property type="entry name" value="Nucleoporin_C"/>
    <property type="match status" value="1"/>
</dbReference>
<feature type="domain" description="Nucleoporin Nup133/Nup155-like C-terminal" evidence="4">
    <location>
        <begin position="10"/>
        <end position="209"/>
    </location>
</feature>
<dbReference type="Gene3D" id="1.20.120.1880">
    <property type="entry name" value="Nucleoporin, helical C-terminal domain"/>
    <property type="match status" value="1"/>
</dbReference>
<dbReference type="OrthoDB" id="338970at2759"/>
<evidence type="ECO:0000256" key="3">
    <source>
        <dbReference type="ARBA" id="ARBA00023242"/>
    </source>
</evidence>
<sequence>MIADLLKNVQHASPQIREAQLRLERKLLNITELYQDYAEVFNLPECKLAILHCGGHYDANLIELTWREIVDKEMALIKTKPAEIQAKLLLTKLSLTLQRCALSERYIPIEYLLKTLFSIALSFRFPFDWISQVADVFGASQDSLLDILNHGYTSGDLTEYHAAEAEIYLMENVLAIMKRFLDNMAIVPPTERSKFCTVCLDTVSLYTVELYGKPSNPSNLALIQEFELIETKLERVSRRSPDNNIHISLPYVRRLSEKLRRIGSASGLNVVFKTGATLRSRLSYLKTQKPKEQEAGWVYQLPCICGAVYIGETGSTVEEKKTDHMRNLTRDRRQTKDPWVVKAECEKNSAIVEHTHQHNISLDRMKGVAREQQYLSLKVKEALLIQATKCINRDPWTDVGGTRTENIKR</sequence>
<dbReference type="GO" id="GO:0000972">
    <property type="term" value="P:transcription-dependent tethering of RNA polymerase II gene DNA at nuclear periphery"/>
    <property type="evidence" value="ECO:0007669"/>
    <property type="project" value="TreeGrafter"/>
</dbReference>
<evidence type="ECO:0000259" key="4">
    <source>
        <dbReference type="Pfam" id="PF03177"/>
    </source>
</evidence>
<dbReference type="AlphaFoldDB" id="A0A183IQ60"/>
<dbReference type="InterPro" id="IPR042538">
    <property type="entry name" value="Nucleoporin_Nup155_C_3"/>
</dbReference>
<protein>
    <submittedName>
        <fullName evidence="7">GIY-YIG domain-containing protein</fullName>
    </submittedName>
</protein>
<dbReference type="GO" id="GO:0036228">
    <property type="term" value="P:protein localization to nuclear inner membrane"/>
    <property type="evidence" value="ECO:0007669"/>
    <property type="project" value="TreeGrafter"/>
</dbReference>
<evidence type="ECO:0000256" key="2">
    <source>
        <dbReference type="ARBA" id="ARBA00022448"/>
    </source>
</evidence>
<evidence type="ECO:0000313" key="6">
    <source>
        <dbReference type="Proteomes" id="UP000270296"/>
    </source>
</evidence>
<proteinExistence type="predicted"/>
<reference evidence="5 6" key="2">
    <citation type="submission" date="2018-11" db="EMBL/GenBank/DDBJ databases">
        <authorList>
            <consortium name="Pathogen Informatics"/>
        </authorList>
    </citation>
    <scope>NUCLEOTIDE SEQUENCE [LARGE SCALE GENOMIC DNA]</scope>
</reference>
<dbReference type="GO" id="GO:0006405">
    <property type="term" value="P:RNA export from nucleus"/>
    <property type="evidence" value="ECO:0007669"/>
    <property type="project" value="TreeGrafter"/>
</dbReference>
<comment type="subcellular location">
    <subcellularLocation>
        <location evidence="1">Nucleus</location>
    </subcellularLocation>
</comment>
<dbReference type="PANTHER" id="PTHR10350:SF6">
    <property type="entry name" value="NUCLEAR PORE COMPLEX PROTEIN NUP155"/>
    <property type="match status" value="1"/>
</dbReference>
<keyword evidence="6" id="KW-1185">Reference proteome</keyword>
<dbReference type="EMBL" id="UZAM01009224">
    <property type="protein sequence ID" value="VDP08225.1"/>
    <property type="molecule type" value="Genomic_DNA"/>
</dbReference>
<evidence type="ECO:0000256" key="1">
    <source>
        <dbReference type="ARBA" id="ARBA00004123"/>
    </source>
</evidence>
<evidence type="ECO:0000313" key="5">
    <source>
        <dbReference type="EMBL" id="VDP08225.1"/>
    </source>
</evidence>
<gene>
    <name evidence="5" type="ORF">SBAD_LOCUS5757</name>
</gene>
<accession>A0A183IQ60</accession>
<evidence type="ECO:0000313" key="7">
    <source>
        <dbReference type="WBParaSite" id="SBAD_0000598501-mRNA-1"/>
    </source>
</evidence>
<dbReference type="Proteomes" id="UP000270296">
    <property type="component" value="Unassembled WGS sequence"/>
</dbReference>
<dbReference type="GO" id="GO:0006606">
    <property type="term" value="P:protein import into nucleus"/>
    <property type="evidence" value="ECO:0007669"/>
    <property type="project" value="TreeGrafter"/>
</dbReference>
<organism evidence="7">
    <name type="scientific">Soboliphyme baturini</name>
    <dbReference type="NCBI Taxonomy" id="241478"/>
    <lineage>
        <taxon>Eukaryota</taxon>
        <taxon>Metazoa</taxon>
        <taxon>Ecdysozoa</taxon>
        <taxon>Nematoda</taxon>
        <taxon>Enoplea</taxon>
        <taxon>Dorylaimia</taxon>
        <taxon>Dioctophymatida</taxon>
        <taxon>Dioctophymatoidea</taxon>
        <taxon>Soboliphymatidae</taxon>
        <taxon>Soboliphyme</taxon>
    </lineage>
</organism>
<keyword evidence="2" id="KW-0813">Transport</keyword>